<proteinExistence type="predicted"/>
<dbReference type="EMBL" id="GBXM01080063">
    <property type="protein sequence ID" value="JAH28514.1"/>
    <property type="molecule type" value="Transcribed_RNA"/>
</dbReference>
<evidence type="ECO:0000313" key="1">
    <source>
        <dbReference type="EMBL" id="JAH28514.1"/>
    </source>
</evidence>
<reference evidence="1" key="2">
    <citation type="journal article" date="2015" name="Fish Shellfish Immunol.">
        <title>Early steps in the European eel (Anguilla anguilla)-Vibrio vulnificus interaction in the gills: Role of the RtxA13 toxin.</title>
        <authorList>
            <person name="Callol A."/>
            <person name="Pajuelo D."/>
            <person name="Ebbesson L."/>
            <person name="Teles M."/>
            <person name="MacKenzie S."/>
            <person name="Amaro C."/>
        </authorList>
    </citation>
    <scope>NUCLEOTIDE SEQUENCE</scope>
</reference>
<sequence length="8" mass="1122">MFHCCYYR</sequence>
<name>A0A0E9RHD5_ANGAN</name>
<protein>
    <submittedName>
        <fullName evidence="1">Uncharacterized protein</fullName>
    </submittedName>
</protein>
<accession>A0A0E9RHD5</accession>
<reference evidence="1" key="1">
    <citation type="submission" date="2014-11" db="EMBL/GenBank/DDBJ databases">
        <authorList>
            <person name="Amaro Gonzalez C."/>
        </authorList>
    </citation>
    <scope>NUCLEOTIDE SEQUENCE</scope>
</reference>
<organism evidence="1">
    <name type="scientific">Anguilla anguilla</name>
    <name type="common">European freshwater eel</name>
    <name type="synonym">Muraena anguilla</name>
    <dbReference type="NCBI Taxonomy" id="7936"/>
    <lineage>
        <taxon>Eukaryota</taxon>
        <taxon>Metazoa</taxon>
        <taxon>Chordata</taxon>
        <taxon>Craniata</taxon>
        <taxon>Vertebrata</taxon>
        <taxon>Euteleostomi</taxon>
        <taxon>Actinopterygii</taxon>
        <taxon>Neopterygii</taxon>
        <taxon>Teleostei</taxon>
        <taxon>Anguilliformes</taxon>
        <taxon>Anguillidae</taxon>
        <taxon>Anguilla</taxon>
    </lineage>
</organism>